<dbReference type="Gene3D" id="3.40.50.2020">
    <property type="match status" value="1"/>
</dbReference>
<dbReference type="GeneID" id="78454207"/>
<evidence type="ECO:0000313" key="1">
    <source>
        <dbReference type="EMBL" id="SQJ13797.1"/>
    </source>
</evidence>
<organism evidence="1 2">
    <name type="scientific">Fusobacterium ulcerans</name>
    <dbReference type="NCBI Taxonomy" id="861"/>
    <lineage>
        <taxon>Bacteria</taxon>
        <taxon>Fusobacteriati</taxon>
        <taxon>Fusobacteriota</taxon>
        <taxon>Fusobacteriia</taxon>
        <taxon>Fusobacteriales</taxon>
        <taxon>Fusobacteriaceae</taxon>
        <taxon>Fusobacterium</taxon>
    </lineage>
</organism>
<dbReference type="InterPro" id="IPR029057">
    <property type="entry name" value="PRTase-like"/>
</dbReference>
<protein>
    <submittedName>
        <fullName evidence="1">ComF family protein</fullName>
    </submittedName>
</protein>
<dbReference type="EMBL" id="LS483487">
    <property type="protein sequence ID" value="SQJ13797.1"/>
    <property type="molecule type" value="Genomic_DNA"/>
</dbReference>
<dbReference type="AlphaFoldDB" id="A0AAX1TPF9"/>
<gene>
    <name evidence="1" type="ORF">NCTC12112_02939</name>
</gene>
<dbReference type="KEGG" id="ful:C4N20_05265"/>
<dbReference type="Proteomes" id="UP000249008">
    <property type="component" value="Chromosome 1"/>
</dbReference>
<name>A0AAX1TPF9_9FUSO</name>
<reference evidence="1 2" key="1">
    <citation type="submission" date="2018-06" db="EMBL/GenBank/DDBJ databases">
        <authorList>
            <consortium name="Pathogen Informatics"/>
            <person name="Doyle S."/>
        </authorList>
    </citation>
    <scope>NUCLEOTIDE SEQUENCE [LARGE SCALE GENOMIC DNA]</scope>
    <source>
        <strain evidence="1 2">NCTC12112</strain>
    </source>
</reference>
<proteinExistence type="predicted"/>
<dbReference type="SUPFAM" id="SSF53271">
    <property type="entry name" value="PRTase-like"/>
    <property type="match status" value="1"/>
</dbReference>
<dbReference type="CDD" id="cd06223">
    <property type="entry name" value="PRTases_typeI"/>
    <property type="match status" value="1"/>
</dbReference>
<accession>A0AAX1TPF9</accession>
<dbReference type="RefSeq" id="WP_005979659.1">
    <property type="nucleotide sequence ID" value="NZ_BAABXY010000001.1"/>
</dbReference>
<evidence type="ECO:0000313" key="2">
    <source>
        <dbReference type="Proteomes" id="UP000249008"/>
    </source>
</evidence>
<dbReference type="InterPro" id="IPR000836">
    <property type="entry name" value="PRTase_dom"/>
</dbReference>
<sequence length="196" mass="22313">MKLNPIKLDGVWNEGYALDYFTTKSEYKGEDIFGYPEFDVTYSEIGKALNELKYHKDYLKAVEIADEVAGYITDEWSLLDKIDGIIAVPPSKPRIIQPLFQLVKLVGEKVNKPISLDFFSKLTPEEIKNLPVEKKLDLFKNSIRKNRDLTRKGSVLLIDDLYSTGTTLKSLCALLKDDMNVENIYILVVAKSSIDK</sequence>